<evidence type="ECO:0000313" key="9">
    <source>
        <dbReference type="EMBL" id="QFG70344.1"/>
    </source>
</evidence>
<feature type="transmembrane region" description="Helical" evidence="7">
    <location>
        <begin position="98"/>
        <end position="122"/>
    </location>
</feature>
<proteinExistence type="inferred from homology"/>
<dbReference type="NCBIfam" id="TIGR01297">
    <property type="entry name" value="CDF"/>
    <property type="match status" value="1"/>
</dbReference>
<gene>
    <name evidence="9" type="ORF">FY030_13155</name>
</gene>
<evidence type="ECO:0000256" key="2">
    <source>
        <dbReference type="ARBA" id="ARBA00008114"/>
    </source>
</evidence>
<evidence type="ECO:0000256" key="6">
    <source>
        <dbReference type="ARBA" id="ARBA00023136"/>
    </source>
</evidence>
<feature type="transmembrane region" description="Helical" evidence="7">
    <location>
        <begin position="27"/>
        <end position="43"/>
    </location>
</feature>
<sequence length="289" mass="31373">MLSVVTVIYLVMGNSQAMRAAWVEDLLALIPPLCFLVGARVAARKPDRKHPYGRHRAVAVGHLVSAVALLFMGLLLSWESASGLLSREHPPVGTMQVLGHTVWAGWLMIAALAYSGIGPIILGRMKKPLAEQLHDKVLHADADMNKADWMTAGAGIVGILGIGVGLWWADAAAALVISMSILKDGVTNVRAAVAGLTDTTARTVDDTQEHPLVHRIEDYLDSRPWVAAHRTRVRDMGHVFHVEVRVIPRGGEVDLAQLHQVTEDIRDLDWKLDDVTVAAVADLAPTYPD</sequence>
<feature type="domain" description="Cation efflux protein transmembrane" evidence="8">
    <location>
        <begin position="3"/>
        <end position="196"/>
    </location>
</feature>
<dbReference type="GO" id="GO:0008324">
    <property type="term" value="F:monoatomic cation transmembrane transporter activity"/>
    <property type="evidence" value="ECO:0007669"/>
    <property type="project" value="InterPro"/>
</dbReference>
<dbReference type="Pfam" id="PF01545">
    <property type="entry name" value="Cation_efflux"/>
    <property type="match status" value="1"/>
</dbReference>
<evidence type="ECO:0000256" key="7">
    <source>
        <dbReference type="SAM" id="Phobius"/>
    </source>
</evidence>
<name>A0A5J6VAA9_9MICO</name>
<protein>
    <submittedName>
        <fullName evidence="9">Cation diffusion facilitator family transporter</fullName>
    </submittedName>
</protein>
<reference evidence="9 10" key="1">
    <citation type="submission" date="2019-09" db="EMBL/GenBank/DDBJ databases">
        <title>Serinicoccus pratensis sp. nov., isolated from meadow soil.</title>
        <authorList>
            <person name="Zhang W."/>
        </authorList>
    </citation>
    <scope>NUCLEOTIDE SEQUENCE [LARGE SCALE GENOMIC DNA]</scope>
    <source>
        <strain evidence="9 10">W204</strain>
    </source>
</reference>
<keyword evidence="5 7" id="KW-1133">Transmembrane helix</keyword>
<accession>A0A5J6VAA9</accession>
<evidence type="ECO:0000313" key="10">
    <source>
        <dbReference type="Proteomes" id="UP000326546"/>
    </source>
</evidence>
<evidence type="ECO:0000256" key="4">
    <source>
        <dbReference type="ARBA" id="ARBA00022692"/>
    </source>
</evidence>
<comment type="similarity">
    <text evidence="2">Belongs to the cation diffusion facilitator (CDF) transporter (TC 2.A.4) family.</text>
</comment>
<keyword evidence="4 7" id="KW-0812">Transmembrane</keyword>
<dbReference type="InterPro" id="IPR002524">
    <property type="entry name" value="Cation_efflux"/>
</dbReference>
<keyword evidence="10" id="KW-1185">Reference proteome</keyword>
<dbReference type="InterPro" id="IPR058533">
    <property type="entry name" value="Cation_efflux_TM"/>
</dbReference>
<feature type="transmembrane region" description="Helical" evidence="7">
    <location>
        <begin position="55"/>
        <end position="78"/>
    </location>
</feature>
<evidence type="ECO:0000256" key="3">
    <source>
        <dbReference type="ARBA" id="ARBA00022448"/>
    </source>
</evidence>
<dbReference type="Proteomes" id="UP000326546">
    <property type="component" value="Chromosome"/>
</dbReference>
<dbReference type="SUPFAM" id="SSF161111">
    <property type="entry name" value="Cation efflux protein transmembrane domain-like"/>
    <property type="match status" value="1"/>
</dbReference>
<dbReference type="OrthoDB" id="9806522at2"/>
<dbReference type="InterPro" id="IPR050291">
    <property type="entry name" value="CDF_Transporter"/>
</dbReference>
<evidence type="ECO:0000259" key="8">
    <source>
        <dbReference type="Pfam" id="PF01545"/>
    </source>
</evidence>
<comment type="subcellular location">
    <subcellularLocation>
        <location evidence="1">Membrane</location>
        <topology evidence="1">Multi-pass membrane protein</topology>
    </subcellularLocation>
</comment>
<evidence type="ECO:0000256" key="1">
    <source>
        <dbReference type="ARBA" id="ARBA00004141"/>
    </source>
</evidence>
<dbReference type="GO" id="GO:0016020">
    <property type="term" value="C:membrane"/>
    <property type="evidence" value="ECO:0007669"/>
    <property type="project" value="UniProtKB-SubCell"/>
</dbReference>
<dbReference type="EMBL" id="CP044427">
    <property type="protein sequence ID" value="QFG70344.1"/>
    <property type="molecule type" value="Genomic_DNA"/>
</dbReference>
<dbReference type="PANTHER" id="PTHR43840:SF15">
    <property type="entry name" value="MITOCHONDRIAL METAL TRANSPORTER 1-RELATED"/>
    <property type="match status" value="1"/>
</dbReference>
<keyword evidence="3" id="KW-0813">Transport</keyword>
<dbReference type="Gene3D" id="1.20.1510.10">
    <property type="entry name" value="Cation efflux protein transmembrane domain"/>
    <property type="match status" value="1"/>
</dbReference>
<feature type="transmembrane region" description="Helical" evidence="7">
    <location>
        <begin position="149"/>
        <end position="169"/>
    </location>
</feature>
<keyword evidence="6 7" id="KW-0472">Membrane</keyword>
<dbReference type="PANTHER" id="PTHR43840">
    <property type="entry name" value="MITOCHONDRIAL METAL TRANSPORTER 1-RELATED"/>
    <property type="match status" value="1"/>
</dbReference>
<dbReference type="KEGG" id="serw:FY030_13155"/>
<organism evidence="9 10">
    <name type="scientific">Ornithinimicrobium pratense</name>
    <dbReference type="NCBI Taxonomy" id="2593973"/>
    <lineage>
        <taxon>Bacteria</taxon>
        <taxon>Bacillati</taxon>
        <taxon>Actinomycetota</taxon>
        <taxon>Actinomycetes</taxon>
        <taxon>Micrococcales</taxon>
        <taxon>Ornithinimicrobiaceae</taxon>
        <taxon>Ornithinimicrobium</taxon>
    </lineage>
</organism>
<dbReference type="AlphaFoldDB" id="A0A5J6VAA9"/>
<evidence type="ECO:0000256" key="5">
    <source>
        <dbReference type="ARBA" id="ARBA00022989"/>
    </source>
</evidence>
<dbReference type="InterPro" id="IPR027469">
    <property type="entry name" value="Cation_efflux_TMD_sf"/>
</dbReference>